<evidence type="ECO:0000313" key="3">
    <source>
        <dbReference type="EMBL" id="KAI3845768.1"/>
    </source>
</evidence>
<name>A0AAD4RZ85_9MAGN</name>
<dbReference type="InterPro" id="IPR027246">
    <property type="entry name" value="Porin_Euk/Tom40"/>
</dbReference>
<proteinExistence type="inferred from homology"/>
<dbReference type="GO" id="GO:0008308">
    <property type="term" value="F:voltage-gated monoatomic anion channel activity"/>
    <property type="evidence" value="ECO:0007669"/>
    <property type="project" value="InterPro"/>
</dbReference>
<dbReference type="InterPro" id="IPR023614">
    <property type="entry name" value="Porin_dom_sf"/>
</dbReference>
<accession>A0AAD4RZ85</accession>
<comment type="similarity">
    <text evidence="1">Belongs to the eukaryotic mitochondrial porin (TC 1.B.8.1) family.</text>
</comment>
<gene>
    <name evidence="3" type="ORF">MKW98_016527</name>
</gene>
<protein>
    <submittedName>
        <fullName evidence="3">Uncharacterized protein</fullName>
    </submittedName>
</protein>
<dbReference type="PANTHER" id="PTHR11743">
    <property type="entry name" value="VOLTAGE-DEPENDENT ANION-SELECTIVE CHANNEL"/>
    <property type="match status" value="1"/>
</dbReference>
<dbReference type="Pfam" id="PF01459">
    <property type="entry name" value="Porin_3"/>
    <property type="match status" value="1"/>
</dbReference>
<keyword evidence="2" id="KW-0812">Transmembrane</keyword>
<sequence>MGFLEEIGNDGGIIVCWEEEKGTVSALKFSIRWCYNNVWKINELSKKKASLGGLDTLERVEDLRQMLQRARETNNMVPTLTSLDIIPATKAIVEMQYFHHHATVTSAVGLNQSPAVDDTSTVAGYGTSAGALTKYNAGISPTNPYYKALSLPTSSNHKKYGFDRLGYSIIGMFYPVALCMTLSLDFIFRFDKGYTPIASYVHHLDALRTTNENTITVGGLYAVDPLTYVKYRLNNQGKLDGLMQHELKLKSILTPRPWIRLPGSGCPLLSSLK</sequence>
<dbReference type="GO" id="GO:0005741">
    <property type="term" value="C:mitochondrial outer membrane"/>
    <property type="evidence" value="ECO:0007669"/>
    <property type="project" value="InterPro"/>
</dbReference>
<keyword evidence="4" id="KW-1185">Reference proteome</keyword>
<reference evidence="3" key="1">
    <citation type="submission" date="2022-04" db="EMBL/GenBank/DDBJ databases">
        <title>A functionally conserved STORR gene fusion in Papaver species that diverged 16.8 million years ago.</title>
        <authorList>
            <person name="Catania T."/>
        </authorList>
    </citation>
    <scope>NUCLEOTIDE SEQUENCE</scope>
    <source>
        <strain evidence="3">S-188037</strain>
    </source>
</reference>
<evidence type="ECO:0000313" key="4">
    <source>
        <dbReference type="Proteomes" id="UP001202328"/>
    </source>
</evidence>
<dbReference type="InterPro" id="IPR001925">
    <property type="entry name" value="Porin_Euk"/>
</dbReference>
<feature type="transmembrane region" description="Helical" evidence="2">
    <location>
        <begin position="165"/>
        <end position="188"/>
    </location>
</feature>
<dbReference type="PANTHER" id="PTHR11743:SF23">
    <property type="entry name" value="MITOCHONDRIAL OUTER MEMBRANE PROTEIN PORIN 5-RELATED"/>
    <property type="match status" value="1"/>
</dbReference>
<dbReference type="Gene3D" id="2.40.160.10">
    <property type="entry name" value="Porin"/>
    <property type="match status" value="1"/>
</dbReference>
<evidence type="ECO:0000256" key="2">
    <source>
        <dbReference type="SAM" id="Phobius"/>
    </source>
</evidence>
<comment type="caution">
    <text evidence="3">The sequence shown here is derived from an EMBL/GenBank/DDBJ whole genome shotgun (WGS) entry which is preliminary data.</text>
</comment>
<organism evidence="3 4">
    <name type="scientific">Papaver atlanticum</name>
    <dbReference type="NCBI Taxonomy" id="357466"/>
    <lineage>
        <taxon>Eukaryota</taxon>
        <taxon>Viridiplantae</taxon>
        <taxon>Streptophyta</taxon>
        <taxon>Embryophyta</taxon>
        <taxon>Tracheophyta</taxon>
        <taxon>Spermatophyta</taxon>
        <taxon>Magnoliopsida</taxon>
        <taxon>Ranunculales</taxon>
        <taxon>Papaveraceae</taxon>
        <taxon>Papaveroideae</taxon>
        <taxon>Papaver</taxon>
    </lineage>
</organism>
<keyword evidence="2" id="KW-0472">Membrane</keyword>
<dbReference type="AlphaFoldDB" id="A0AAD4RZ85"/>
<dbReference type="EMBL" id="JAJJMB010016632">
    <property type="protein sequence ID" value="KAI3845768.1"/>
    <property type="molecule type" value="Genomic_DNA"/>
</dbReference>
<keyword evidence="2" id="KW-1133">Transmembrane helix</keyword>
<dbReference type="Proteomes" id="UP001202328">
    <property type="component" value="Unassembled WGS sequence"/>
</dbReference>
<evidence type="ECO:0000256" key="1">
    <source>
        <dbReference type="ARBA" id="ARBA00009624"/>
    </source>
</evidence>